<feature type="region of interest" description="Disordered" evidence="2">
    <location>
        <begin position="196"/>
        <end position="244"/>
    </location>
</feature>
<dbReference type="EMBL" id="KV460223">
    <property type="protein sequence ID" value="OBT97260.1"/>
    <property type="molecule type" value="Genomic_DNA"/>
</dbReference>
<sequence>MSGTDKKLPPTGAHGRRPTNPTTSPTPSNRAPVRSPTPSSPSSQPNGGLPRTRSLRGSALSAGNPARRSVVGASGLSNSSSATDAEEARAETIAAMDELKERLRLSEIRAEQFQKETEVLQSRLEDALQEQVKLEDRLHEEEERVESLENEKRDSARQMREMGAIYEAERTSMTKEKEEMGNREEEMQVIIQRLKESLSQKANGDDDARSEGRGFRHSNNSSPSIESNNHFAPPSSLNRSDSRNNSKLLLQKDRVIESLRLEIAEAQIKIVESENMGGGRIQEIERQLLETRMTNARLMEDNESFQLLLSEKTLNGDFTKSDFGYMSSPARADALDALEGRTGGSSLADELSDVADGDIEAYRRLEAELKASKEQNKALTLYINKIIERLLEHQDFEAILDQSSDFKPGAAGTVQANTNKDLPPPPPPKEAAGGPSILQRAKSVVGGTRPKPRPMSQMPAAHSALTDPDTAPSIPFNLNRGASVRKARPASEQISSGAFSVVNAMYKGPTATSPPLHGPQTPRNSTSFFAPPAAAGNPNAAARAPSGGFALPSSGNFPGSRVSGTSDGGSTTSTETSHTSHTGEVSTPPPGNSPPRAMDRQATFAGNKPRPLRLVQDQAETTAKADKRASWMGWAMNAVGKKEDGTGEAGKD</sequence>
<keyword evidence="1" id="KW-0175">Coiled coil</keyword>
<dbReference type="RefSeq" id="XP_018130993.1">
    <property type="nucleotide sequence ID" value="XM_018274206.2"/>
</dbReference>
<reference evidence="3 4" key="1">
    <citation type="submission" date="2016-03" db="EMBL/GenBank/DDBJ databases">
        <title>Comparative genomics of Pseudogymnoascus destructans, the fungus causing white-nose syndrome of bats.</title>
        <authorList>
            <person name="Palmer J.M."/>
            <person name="Drees K.P."/>
            <person name="Foster J.T."/>
            <person name="Lindner D.L."/>
        </authorList>
    </citation>
    <scope>NUCLEOTIDE SEQUENCE [LARGE SCALE GENOMIC DNA]</scope>
    <source>
        <strain evidence="3 4">UAMH 10579</strain>
    </source>
</reference>
<reference evidence="4" key="2">
    <citation type="journal article" date="2018" name="Nat. Commun.">
        <title>Extreme sensitivity to ultraviolet light in the fungal pathogen causing white-nose syndrome of bats.</title>
        <authorList>
            <person name="Palmer J.M."/>
            <person name="Drees K.P."/>
            <person name="Foster J.T."/>
            <person name="Lindner D.L."/>
        </authorList>
    </citation>
    <scope>NUCLEOTIDE SEQUENCE [LARGE SCALE GENOMIC DNA]</scope>
    <source>
        <strain evidence="4">UAMH 10579</strain>
    </source>
</reference>
<evidence type="ECO:0000313" key="3">
    <source>
        <dbReference type="EMBL" id="OBT97260.1"/>
    </source>
</evidence>
<dbReference type="Proteomes" id="UP000091956">
    <property type="component" value="Unassembled WGS sequence"/>
</dbReference>
<feature type="region of interest" description="Disordered" evidence="2">
    <location>
        <begin position="510"/>
        <end position="628"/>
    </location>
</feature>
<dbReference type="STRING" id="342668.A0A1B8GN40"/>
<feature type="compositionally biased region" description="Basic and acidic residues" evidence="2">
    <location>
        <begin position="135"/>
        <end position="160"/>
    </location>
</feature>
<dbReference type="PANTHER" id="PTHR38120">
    <property type="entry name" value="EXPRESSED PROTEIN"/>
    <property type="match status" value="1"/>
</dbReference>
<feature type="region of interest" description="Disordered" evidence="2">
    <location>
        <begin position="409"/>
        <end position="477"/>
    </location>
</feature>
<dbReference type="GeneID" id="28838124"/>
<feature type="compositionally biased region" description="Low complexity" evidence="2">
    <location>
        <begin position="559"/>
        <end position="586"/>
    </location>
</feature>
<keyword evidence="4" id="KW-1185">Reference proteome</keyword>
<accession>A0A1B8GN40</accession>
<evidence type="ECO:0008006" key="5">
    <source>
        <dbReference type="Google" id="ProtNLM"/>
    </source>
</evidence>
<dbReference type="OrthoDB" id="2121319at2759"/>
<feature type="compositionally biased region" description="Low complexity" evidence="2">
    <location>
        <begin position="530"/>
        <end position="545"/>
    </location>
</feature>
<protein>
    <recommendedName>
        <fullName evidence="5">M serotype protein</fullName>
    </recommendedName>
</protein>
<evidence type="ECO:0000313" key="4">
    <source>
        <dbReference type="Proteomes" id="UP000091956"/>
    </source>
</evidence>
<evidence type="ECO:0000256" key="1">
    <source>
        <dbReference type="SAM" id="Coils"/>
    </source>
</evidence>
<dbReference type="AlphaFoldDB" id="A0A1B8GN40"/>
<gene>
    <name evidence="3" type="ORF">VE01_04738</name>
</gene>
<proteinExistence type="predicted"/>
<name>A0A1B8GN40_9PEZI</name>
<feature type="compositionally biased region" description="Basic and acidic residues" evidence="2">
    <location>
        <begin position="167"/>
        <end position="184"/>
    </location>
</feature>
<feature type="compositionally biased region" description="Low complexity" evidence="2">
    <location>
        <begin position="18"/>
        <end position="45"/>
    </location>
</feature>
<evidence type="ECO:0000256" key="2">
    <source>
        <dbReference type="SAM" id="MobiDB-lite"/>
    </source>
</evidence>
<feature type="region of interest" description="Disordered" evidence="2">
    <location>
        <begin position="1"/>
        <end position="89"/>
    </location>
</feature>
<feature type="compositionally biased region" description="Low complexity" evidence="2">
    <location>
        <begin position="218"/>
        <end position="239"/>
    </location>
</feature>
<dbReference type="PANTHER" id="PTHR38120:SF1">
    <property type="entry name" value="M PROTEIN, SEROTYPE 2.1"/>
    <property type="match status" value="1"/>
</dbReference>
<organism evidence="3 4">
    <name type="scientific">Pseudogymnoascus verrucosus</name>
    <dbReference type="NCBI Taxonomy" id="342668"/>
    <lineage>
        <taxon>Eukaryota</taxon>
        <taxon>Fungi</taxon>
        <taxon>Dikarya</taxon>
        <taxon>Ascomycota</taxon>
        <taxon>Pezizomycotina</taxon>
        <taxon>Leotiomycetes</taxon>
        <taxon>Thelebolales</taxon>
        <taxon>Thelebolaceae</taxon>
        <taxon>Pseudogymnoascus</taxon>
    </lineage>
</organism>
<feature type="coiled-coil region" evidence="1">
    <location>
        <begin position="355"/>
        <end position="382"/>
    </location>
</feature>
<feature type="compositionally biased region" description="Basic and acidic residues" evidence="2">
    <location>
        <begin position="196"/>
        <end position="214"/>
    </location>
</feature>
<feature type="region of interest" description="Disordered" evidence="2">
    <location>
        <begin position="135"/>
        <end position="184"/>
    </location>
</feature>
<feature type="coiled-coil region" evidence="1">
    <location>
        <begin position="256"/>
        <end position="301"/>
    </location>
</feature>